<protein>
    <submittedName>
        <fullName evidence="2">Uncharacterized protein</fullName>
    </submittedName>
</protein>
<feature type="compositionally biased region" description="Low complexity" evidence="1">
    <location>
        <begin position="7"/>
        <end position="19"/>
    </location>
</feature>
<reference evidence="2 3" key="1">
    <citation type="journal article" date="2019" name="Commun. Biol.">
        <title>The bagworm genome reveals a unique fibroin gene that provides high tensile strength.</title>
        <authorList>
            <person name="Kono N."/>
            <person name="Nakamura H."/>
            <person name="Ohtoshi R."/>
            <person name="Tomita M."/>
            <person name="Numata K."/>
            <person name="Arakawa K."/>
        </authorList>
    </citation>
    <scope>NUCLEOTIDE SEQUENCE [LARGE SCALE GENOMIC DNA]</scope>
</reference>
<dbReference type="Proteomes" id="UP000299102">
    <property type="component" value="Unassembled WGS sequence"/>
</dbReference>
<gene>
    <name evidence="2" type="ORF">EVAR_102177_1</name>
</gene>
<organism evidence="2 3">
    <name type="scientific">Eumeta variegata</name>
    <name type="common">Bagworm moth</name>
    <name type="synonym">Eumeta japonica</name>
    <dbReference type="NCBI Taxonomy" id="151549"/>
    <lineage>
        <taxon>Eukaryota</taxon>
        <taxon>Metazoa</taxon>
        <taxon>Ecdysozoa</taxon>
        <taxon>Arthropoda</taxon>
        <taxon>Hexapoda</taxon>
        <taxon>Insecta</taxon>
        <taxon>Pterygota</taxon>
        <taxon>Neoptera</taxon>
        <taxon>Endopterygota</taxon>
        <taxon>Lepidoptera</taxon>
        <taxon>Glossata</taxon>
        <taxon>Ditrysia</taxon>
        <taxon>Tineoidea</taxon>
        <taxon>Psychidae</taxon>
        <taxon>Oiketicinae</taxon>
        <taxon>Eumeta</taxon>
    </lineage>
</organism>
<name>A0A4C1ZAP8_EUMVA</name>
<sequence length="243" mass="26650">MNGGDGNAADAAGNGALRPLRTRRPFTPRDPQRTLFADRTRRRDPRPPSAFSLKYLSLAESGEESNEAGAEAVTNGLLLTEPQTKARKKADLVRGKSQAQDGAWAGTRLPHLSGRSKPLHRRNTDHSFGEELSTTTSVTKSMGIIDQEIAATSGPNEDVFTKNGAKTSETYIDRRKQYAGAKAASQELERARTLLGEVPVRQLAVQLPHATPTDGIDRWPTSYILYSSMILAFESTNCRMRVR</sequence>
<feature type="region of interest" description="Disordered" evidence="1">
    <location>
        <begin position="1"/>
        <end position="49"/>
    </location>
</feature>
<evidence type="ECO:0000313" key="3">
    <source>
        <dbReference type="Proteomes" id="UP000299102"/>
    </source>
</evidence>
<evidence type="ECO:0000313" key="2">
    <source>
        <dbReference type="EMBL" id="GBP85646.1"/>
    </source>
</evidence>
<proteinExistence type="predicted"/>
<dbReference type="EMBL" id="BGZK01001750">
    <property type="protein sequence ID" value="GBP85646.1"/>
    <property type="molecule type" value="Genomic_DNA"/>
</dbReference>
<evidence type="ECO:0000256" key="1">
    <source>
        <dbReference type="SAM" id="MobiDB-lite"/>
    </source>
</evidence>
<keyword evidence="3" id="KW-1185">Reference proteome</keyword>
<accession>A0A4C1ZAP8</accession>
<feature type="compositionally biased region" description="Basic and acidic residues" evidence="1">
    <location>
        <begin position="30"/>
        <end position="41"/>
    </location>
</feature>
<dbReference type="OrthoDB" id="247006at2759"/>
<feature type="region of interest" description="Disordered" evidence="1">
    <location>
        <begin position="107"/>
        <end position="135"/>
    </location>
</feature>
<dbReference type="AlphaFoldDB" id="A0A4C1ZAP8"/>
<comment type="caution">
    <text evidence="2">The sequence shown here is derived from an EMBL/GenBank/DDBJ whole genome shotgun (WGS) entry which is preliminary data.</text>
</comment>